<feature type="non-terminal residue" evidence="2">
    <location>
        <position position="1"/>
    </location>
</feature>
<proteinExistence type="predicted"/>
<dbReference type="EMBL" id="UOFY01000066">
    <property type="protein sequence ID" value="VAX11316.1"/>
    <property type="molecule type" value="Genomic_DNA"/>
</dbReference>
<dbReference type="InterPro" id="IPR024465">
    <property type="entry name" value="DUF2399"/>
</dbReference>
<evidence type="ECO:0000259" key="1">
    <source>
        <dbReference type="Pfam" id="PF09664"/>
    </source>
</evidence>
<gene>
    <name evidence="2" type="ORF">MNBD_GAMMA25-1739</name>
</gene>
<feature type="domain" description="DUF2399" evidence="1">
    <location>
        <begin position="3"/>
        <end position="44"/>
    </location>
</feature>
<reference evidence="2" key="1">
    <citation type="submission" date="2018-06" db="EMBL/GenBank/DDBJ databases">
        <authorList>
            <person name="Zhirakovskaya E."/>
        </authorList>
    </citation>
    <scope>NUCLEOTIDE SEQUENCE</scope>
</reference>
<evidence type="ECO:0000313" key="2">
    <source>
        <dbReference type="EMBL" id="VAX11316.1"/>
    </source>
</evidence>
<dbReference type="AlphaFoldDB" id="A0A3B1AZ09"/>
<organism evidence="2">
    <name type="scientific">hydrothermal vent metagenome</name>
    <dbReference type="NCBI Taxonomy" id="652676"/>
    <lineage>
        <taxon>unclassified sequences</taxon>
        <taxon>metagenomes</taxon>
        <taxon>ecological metagenomes</taxon>
    </lineage>
</organism>
<accession>A0A3B1AZ09</accession>
<name>A0A3B1AZ09_9ZZZZ</name>
<dbReference type="Pfam" id="PF09664">
    <property type="entry name" value="DUF2399"/>
    <property type="match status" value="1"/>
</dbReference>
<protein>
    <recommendedName>
        <fullName evidence="1">DUF2399 domain-containing protein</fullName>
    </recommendedName>
</protein>
<sequence length="49" mass="5467">ATGKMELTGRLVNAEWDPTLSLAMKEKKIAIPEERVLELLLESLQARSS</sequence>